<reference evidence="2" key="2">
    <citation type="submission" date="2020-05" db="UniProtKB">
        <authorList>
            <consortium name="EnsemblMetazoa"/>
        </authorList>
    </citation>
    <scope>IDENTIFICATION</scope>
    <source>
        <strain evidence="2">IAEA</strain>
    </source>
</reference>
<proteinExistence type="predicted"/>
<evidence type="ECO:0000313" key="3">
    <source>
        <dbReference type="Proteomes" id="UP000092460"/>
    </source>
</evidence>
<feature type="transmembrane region" description="Helical" evidence="1">
    <location>
        <begin position="22"/>
        <end position="50"/>
    </location>
</feature>
<keyword evidence="1" id="KW-0472">Membrane</keyword>
<evidence type="ECO:0000313" key="2">
    <source>
        <dbReference type="EnsemblMetazoa" id="GPPI017580-PA"/>
    </source>
</evidence>
<dbReference type="EMBL" id="JXJN01007826">
    <property type="status" value="NOT_ANNOTATED_CDS"/>
    <property type="molecule type" value="Genomic_DNA"/>
</dbReference>
<dbReference type="EMBL" id="JXJN01007825">
    <property type="status" value="NOT_ANNOTATED_CDS"/>
    <property type="molecule type" value="Genomic_DNA"/>
</dbReference>
<sequence>MNKISVTNGGDDDDTDDMDDGVVVIFATFLLLVVVVVEVLVVVVVEVLVAEMNKVFGDLKKIFYFEKVFQVREATKPYHYMVLAPILSKISVNFALKAIEKGSFKST</sequence>
<keyword evidence="1" id="KW-1133">Transmembrane helix</keyword>
<name>A0A1B0B3G8_9MUSC</name>
<dbReference type="EnsemblMetazoa" id="GPPI017580-RA">
    <property type="protein sequence ID" value="GPPI017580-PA"/>
    <property type="gene ID" value="GPPI017580"/>
</dbReference>
<dbReference type="Proteomes" id="UP000092460">
    <property type="component" value="Unassembled WGS sequence"/>
</dbReference>
<keyword evidence="3" id="KW-1185">Reference proteome</keyword>
<reference evidence="3" key="1">
    <citation type="submission" date="2015-01" db="EMBL/GenBank/DDBJ databases">
        <authorList>
            <person name="Aksoy S."/>
            <person name="Warren W."/>
            <person name="Wilson R.K."/>
        </authorList>
    </citation>
    <scope>NUCLEOTIDE SEQUENCE [LARGE SCALE GENOMIC DNA]</scope>
    <source>
        <strain evidence="3">IAEA</strain>
    </source>
</reference>
<protein>
    <submittedName>
        <fullName evidence="2">Uncharacterized protein</fullName>
    </submittedName>
</protein>
<organism evidence="2 3">
    <name type="scientific">Glossina palpalis gambiensis</name>
    <dbReference type="NCBI Taxonomy" id="67801"/>
    <lineage>
        <taxon>Eukaryota</taxon>
        <taxon>Metazoa</taxon>
        <taxon>Ecdysozoa</taxon>
        <taxon>Arthropoda</taxon>
        <taxon>Hexapoda</taxon>
        <taxon>Insecta</taxon>
        <taxon>Pterygota</taxon>
        <taxon>Neoptera</taxon>
        <taxon>Endopterygota</taxon>
        <taxon>Diptera</taxon>
        <taxon>Brachycera</taxon>
        <taxon>Muscomorpha</taxon>
        <taxon>Hippoboscoidea</taxon>
        <taxon>Glossinidae</taxon>
        <taxon>Glossina</taxon>
    </lineage>
</organism>
<evidence type="ECO:0000256" key="1">
    <source>
        <dbReference type="SAM" id="Phobius"/>
    </source>
</evidence>
<dbReference type="VEuPathDB" id="VectorBase:GPPI017580"/>
<keyword evidence="1" id="KW-0812">Transmembrane</keyword>
<accession>A0A1B0B3G8</accession>
<dbReference type="AlphaFoldDB" id="A0A1B0B3G8"/>